<keyword evidence="2" id="KW-1185">Reference proteome</keyword>
<dbReference type="EnsemblPlants" id="AVESA.00010b.r2.5AG0859280.1">
    <property type="protein sequence ID" value="AVESA.00010b.r2.5AG0859280.1.CDS"/>
    <property type="gene ID" value="AVESA.00010b.r2.5AG0859280"/>
</dbReference>
<dbReference type="Proteomes" id="UP001732700">
    <property type="component" value="Chromosome 5A"/>
</dbReference>
<accession>A0ACD5XV56</accession>
<organism evidence="1 2">
    <name type="scientific">Avena sativa</name>
    <name type="common">Oat</name>
    <dbReference type="NCBI Taxonomy" id="4498"/>
    <lineage>
        <taxon>Eukaryota</taxon>
        <taxon>Viridiplantae</taxon>
        <taxon>Streptophyta</taxon>
        <taxon>Embryophyta</taxon>
        <taxon>Tracheophyta</taxon>
        <taxon>Spermatophyta</taxon>
        <taxon>Magnoliopsida</taxon>
        <taxon>Liliopsida</taxon>
        <taxon>Poales</taxon>
        <taxon>Poaceae</taxon>
        <taxon>BOP clade</taxon>
        <taxon>Pooideae</taxon>
        <taxon>Poodae</taxon>
        <taxon>Poeae</taxon>
        <taxon>Poeae Chloroplast Group 1 (Aveneae type)</taxon>
        <taxon>Aveninae</taxon>
        <taxon>Avena</taxon>
    </lineage>
</organism>
<protein>
    <submittedName>
        <fullName evidence="1">Uncharacterized protein</fullName>
    </submittedName>
</protein>
<name>A0ACD5XV56_AVESA</name>
<evidence type="ECO:0000313" key="1">
    <source>
        <dbReference type="EnsemblPlants" id="AVESA.00010b.r2.5AG0859280.1.CDS"/>
    </source>
</evidence>
<evidence type="ECO:0000313" key="2">
    <source>
        <dbReference type="Proteomes" id="UP001732700"/>
    </source>
</evidence>
<proteinExistence type="predicted"/>
<reference evidence="1" key="2">
    <citation type="submission" date="2025-09" db="UniProtKB">
        <authorList>
            <consortium name="EnsemblPlants"/>
        </authorList>
    </citation>
    <scope>IDENTIFICATION</scope>
</reference>
<reference evidence="1" key="1">
    <citation type="submission" date="2021-05" db="EMBL/GenBank/DDBJ databases">
        <authorList>
            <person name="Scholz U."/>
            <person name="Mascher M."/>
            <person name="Fiebig A."/>
        </authorList>
    </citation>
    <scope>NUCLEOTIDE SEQUENCE [LARGE SCALE GENOMIC DNA]</scope>
</reference>
<sequence>MLSSTSNAHSLWPQYGPVPMTKCHDCPRTASLKRLVTLTDQNDNLGHKFVKCESKPELGKDLRKCKHFEWLDQYVEWIGSEGASLGPNLSGTQFIVGSGAINKQLKKLARTVGNEAGVKGAAQLKELKQINKQLKKLVDLKK</sequence>